<evidence type="ECO:0000313" key="4">
    <source>
        <dbReference type="Proteomes" id="UP000183447"/>
    </source>
</evidence>
<feature type="chain" id="PRO_5012860156" evidence="2">
    <location>
        <begin position="28"/>
        <end position="332"/>
    </location>
</feature>
<dbReference type="Pfam" id="PF03401">
    <property type="entry name" value="TctC"/>
    <property type="match status" value="1"/>
</dbReference>
<sequence length="332" mass="34357">MTFKPSRRTVLIAALLASAAAVTPVAAQTYPERPITMIVPFGPGGSTDLIARIVIAKAEAALGQPIVIENKPGAGTMIGLNELVGAEPDGYTIGMTTSSAALQPIYGAARYDYVDELTPIAQFAQTAPILAVQASSDWQTLEDLLADAKANPGAIKYGITGVGNSSHLGPAQVALEAGVEMPHVVFDGGATLMTALLGGHVSAAAGSPVDYKEQIAAGELRGLVLFAEERSDDALIGQIPTALELGYTAEITSWTAVSGPKGMAPEVVAKLEGAFAEAMADEEVLAAIRELGSDPVYLDAEALGERMRNAREGWTAIVTDTGILDLVKSQTN</sequence>
<dbReference type="InterPro" id="IPR042100">
    <property type="entry name" value="Bug_dom1"/>
</dbReference>
<dbReference type="PIRSF" id="PIRSF017082">
    <property type="entry name" value="YflP"/>
    <property type="match status" value="1"/>
</dbReference>
<keyword evidence="3" id="KW-0675">Receptor</keyword>
<dbReference type="SUPFAM" id="SSF53850">
    <property type="entry name" value="Periplasmic binding protein-like II"/>
    <property type="match status" value="1"/>
</dbReference>
<dbReference type="EMBL" id="FPKU01000003">
    <property type="protein sequence ID" value="SFZ85948.1"/>
    <property type="molecule type" value="Genomic_DNA"/>
</dbReference>
<dbReference type="PANTHER" id="PTHR42928:SF5">
    <property type="entry name" value="BLR1237 PROTEIN"/>
    <property type="match status" value="1"/>
</dbReference>
<dbReference type="STRING" id="665118.SAMN02983003_3120"/>
<evidence type="ECO:0000256" key="1">
    <source>
        <dbReference type="ARBA" id="ARBA00006987"/>
    </source>
</evidence>
<dbReference type="Gene3D" id="3.40.190.10">
    <property type="entry name" value="Periplasmic binding protein-like II"/>
    <property type="match status" value="1"/>
</dbReference>
<feature type="signal peptide" evidence="2">
    <location>
        <begin position="1"/>
        <end position="27"/>
    </location>
</feature>
<dbReference type="AlphaFoldDB" id="A0A1K2I2G6"/>
<dbReference type="RefSeq" id="WP_177282584.1">
    <property type="nucleotide sequence ID" value="NZ_FPKU01000003.1"/>
</dbReference>
<keyword evidence="4" id="KW-1185">Reference proteome</keyword>
<dbReference type="Proteomes" id="UP000183447">
    <property type="component" value="Unassembled WGS sequence"/>
</dbReference>
<dbReference type="PANTHER" id="PTHR42928">
    <property type="entry name" value="TRICARBOXYLATE-BINDING PROTEIN"/>
    <property type="match status" value="1"/>
</dbReference>
<proteinExistence type="inferred from homology"/>
<gene>
    <name evidence="3" type="ORF">SAMN02983003_3120</name>
</gene>
<comment type="similarity">
    <text evidence="1">Belongs to the UPF0065 (bug) family.</text>
</comment>
<organism evidence="3 4">
    <name type="scientific">Devosia enhydra</name>
    <dbReference type="NCBI Taxonomy" id="665118"/>
    <lineage>
        <taxon>Bacteria</taxon>
        <taxon>Pseudomonadati</taxon>
        <taxon>Pseudomonadota</taxon>
        <taxon>Alphaproteobacteria</taxon>
        <taxon>Hyphomicrobiales</taxon>
        <taxon>Devosiaceae</taxon>
        <taxon>Devosia</taxon>
    </lineage>
</organism>
<protein>
    <submittedName>
        <fullName evidence="3">Tripartite-type tricarboxylate transporter, receptor component TctC</fullName>
    </submittedName>
</protein>
<reference evidence="3 4" key="1">
    <citation type="submission" date="2016-11" db="EMBL/GenBank/DDBJ databases">
        <authorList>
            <person name="Jaros S."/>
            <person name="Januszkiewicz K."/>
            <person name="Wedrychowicz H."/>
        </authorList>
    </citation>
    <scope>NUCLEOTIDE SEQUENCE [LARGE SCALE GENOMIC DNA]</scope>
    <source>
        <strain evidence="3 4">ATCC 23634</strain>
    </source>
</reference>
<dbReference type="Gene3D" id="3.40.190.150">
    <property type="entry name" value="Bordetella uptake gene, domain 1"/>
    <property type="match status" value="1"/>
</dbReference>
<dbReference type="PROSITE" id="PS51318">
    <property type="entry name" value="TAT"/>
    <property type="match status" value="1"/>
</dbReference>
<dbReference type="InterPro" id="IPR006311">
    <property type="entry name" value="TAT_signal"/>
</dbReference>
<dbReference type="InterPro" id="IPR005064">
    <property type="entry name" value="BUG"/>
</dbReference>
<accession>A0A1K2I2G6</accession>
<evidence type="ECO:0000313" key="3">
    <source>
        <dbReference type="EMBL" id="SFZ85948.1"/>
    </source>
</evidence>
<evidence type="ECO:0000256" key="2">
    <source>
        <dbReference type="SAM" id="SignalP"/>
    </source>
</evidence>
<keyword evidence="2" id="KW-0732">Signal</keyword>
<dbReference type="CDD" id="cd07012">
    <property type="entry name" value="PBP2_Bug_TTT"/>
    <property type="match status" value="1"/>
</dbReference>
<name>A0A1K2I2G6_9HYPH</name>